<name>X2BXA5_9BILA</name>
<feature type="domain" description="BPTI/Kunitz inhibitor" evidence="5">
    <location>
        <begin position="30"/>
        <end position="82"/>
    </location>
</feature>
<sequence length="84" mass="9608">MKCLLLVLLCVAIAYCALEKRMAYTAEEICNAPTYAPGPQCLAFFRRYTYNKEKKQCEQFIWGGCFATLNNFATMEECKTCLLV</sequence>
<keyword evidence="1" id="KW-0646">Protease inhibitor</keyword>
<dbReference type="PANTHER" id="PTHR10083">
    <property type="entry name" value="KUNITZ-TYPE PROTEASE INHIBITOR-RELATED"/>
    <property type="match status" value="1"/>
</dbReference>
<feature type="signal peptide" evidence="4">
    <location>
        <begin position="1"/>
        <end position="16"/>
    </location>
</feature>
<reference evidence="6" key="1">
    <citation type="submission" date="2010-03" db="EMBL/GenBank/DDBJ databases">
        <title>Protease inhibitors from the human hookworm Ancylostoma duodenale.</title>
        <authorList>
            <person name="Peng L.F."/>
            <person name="Deng L."/>
            <person name="He Q.F."/>
            <person name="Li H."/>
            <person name="Zhang Z.L."/>
            <person name="Yang C."/>
        </authorList>
    </citation>
    <scope>NUCLEOTIDE SEQUENCE</scope>
</reference>
<keyword evidence="4" id="KW-0732">Signal</keyword>
<protein>
    <submittedName>
        <fullName evidence="6">Kunitz type serine protease inhibitor 3</fullName>
    </submittedName>
</protein>
<dbReference type="PROSITE" id="PS50279">
    <property type="entry name" value="BPTI_KUNITZ_2"/>
    <property type="match status" value="1"/>
</dbReference>
<dbReference type="PROSITE" id="PS00280">
    <property type="entry name" value="BPTI_KUNITZ_1"/>
    <property type="match status" value="1"/>
</dbReference>
<dbReference type="SUPFAM" id="SSF57362">
    <property type="entry name" value="BPTI-like"/>
    <property type="match status" value="1"/>
</dbReference>
<dbReference type="Pfam" id="PF00014">
    <property type="entry name" value="Kunitz_BPTI"/>
    <property type="match status" value="1"/>
</dbReference>
<dbReference type="InterPro" id="IPR050098">
    <property type="entry name" value="TFPI/VKTCI-like"/>
</dbReference>
<dbReference type="EMBL" id="GU951572">
    <property type="protein sequence ID" value="ADZ39078.1"/>
    <property type="molecule type" value="mRNA"/>
</dbReference>
<accession>X2BXA5</accession>
<evidence type="ECO:0000256" key="4">
    <source>
        <dbReference type="SAM" id="SignalP"/>
    </source>
</evidence>
<evidence type="ECO:0000256" key="3">
    <source>
        <dbReference type="ARBA" id="ARBA00023157"/>
    </source>
</evidence>
<evidence type="ECO:0000256" key="1">
    <source>
        <dbReference type="ARBA" id="ARBA00022690"/>
    </source>
</evidence>
<dbReference type="GO" id="GO:0004867">
    <property type="term" value="F:serine-type endopeptidase inhibitor activity"/>
    <property type="evidence" value="ECO:0007669"/>
    <property type="project" value="UniProtKB-KW"/>
</dbReference>
<dbReference type="PANTHER" id="PTHR10083:SF374">
    <property type="entry name" value="BPTI_KUNITZ INHIBITOR DOMAIN-CONTAINING PROTEIN"/>
    <property type="match status" value="1"/>
</dbReference>
<evidence type="ECO:0000259" key="5">
    <source>
        <dbReference type="PROSITE" id="PS50279"/>
    </source>
</evidence>
<dbReference type="AlphaFoldDB" id="X2BXA5"/>
<dbReference type="GO" id="GO:0005615">
    <property type="term" value="C:extracellular space"/>
    <property type="evidence" value="ECO:0007669"/>
    <property type="project" value="TreeGrafter"/>
</dbReference>
<evidence type="ECO:0000313" key="6">
    <source>
        <dbReference type="EMBL" id="ADZ39078.1"/>
    </source>
</evidence>
<feature type="chain" id="PRO_5004948482" evidence="4">
    <location>
        <begin position="17"/>
        <end position="84"/>
    </location>
</feature>
<dbReference type="InterPro" id="IPR036880">
    <property type="entry name" value="Kunitz_BPTI_sf"/>
</dbReference>
<dbReference type="CDD" id="cd00109">
    <property type="entry name" value="Kunitz-type"/>
    <property type="match status" value="1"/>
</dbReference>
<keyword evidence="3" id="KW-1015">Disulfide bond</keyword>
<keyword evidence="2" id="KW-0722">Serine protease inhibitor</keyword>
<dbReference type="SMART" id="SM00131">
    <property type="entry name" value="KU"/>
    <property type="match status" value="1"/>
</dbReference>
<dbReference type="InterPro" id="IPR020901">
    <property type="entry name" value="Prtase_inh_Kunz-CS"/>
</dbReference>
<organism evidence="6">
    <name type="scientific">Ancylostoma duodenale</name>
    <dbReference type="NCBI Taxonomy" id="51022"/>
    <lineage>
        <taxon>Eukaryota</taxon>
        <taxon>Metazoa</taxon>
        <taxon>Ecdysozoa</taxon>
        <taxon>Nematoda</taxon>
        <taxon>Chromadorea</taxon>
        <taxon>Rhabditida</taxon>
        <taxon>Rhabditina</taxon>
        <taxon>Rhabditomorpha</taxon>
        <taxon>Strongyloidea</taxon>
        <taxon>Ancylostomatidae</taxon>
        <taxon>Ancylostomatinae</taxon>
        <taxon>Ancylostoma</taxon>
    </lineage>
</organism>
<proteinExistence type="evidence at transcript level"/>
<dbReference type="InterPro" id="IPR002223">
    <property type="entry name" value="Kunitz_BPTI"/>
</dbReference>
<evidence type="ECO:0000256" key="2">
    <source>
        <dbReference type="ARBA" id="ARBA00022900"/>
    </source>
</evidence>
<dbReference type="Gene3D" id="4.10.410.10">
    <property type="entry name" value="Pancreatic trypsin inhibitor Kunitz domain"/>
    <property type="match status" value="1"/>
</dbReference>